<evidence type="ECO:0000259" key="2">
    <source>
        <dbReference type="PROSITE" id="PS50097"/>
    </source>
</evidence>
<reference evidence="3" key="1">
    <citation type="submission" date="2020-11" db="EMBL/GenBank/DDBJ databases">
        <authorList>
            <person name="Tran Van P."/>
        </authorList>
    </citation>
    <scope>NUCLEOTIDE SEQUENCE</scope>
</reference>
<dbReference type="OrthoDB" id="6053912at2759"/>
<dbReference type="PROSITE" id="PS50097">
    <property type="entry name" value="BTB"/>
    <property type="match status" value="1"/>
</dbReference>
<dbReference type="InterPro" id="IPR011333">
    <property type="entry name" value="SKP1/BTB/POZ_sf"/>
</dbReference>
<dbReference type="Gene3D" id="3.30.160.60">
    <property type="entry name" value="Classic Zinc Finger"/>
    <property type="match status" value="1"/>
</dbReference>
<dbReference type="Pfam" id="PF00651">
    <property type="entry name" value="BTB"/>
    <property type="match status" value="1"/>
</dbReference>
<dbReference type="Gene3D" id="3.30.710.10">
    <property type="entry name" value="Potassium Channel Kv1.1, Chain A"/>
    <property type="match status" value="1"/>
</dbReference>
<dbReference type="EMBL" id="OC855583">
    <property type="protein sequence ID" value="CAD7622283.1"/>
    <property type="molecule type" value="Genomic_DNA"/>
</dbReference>
<dbReference type="Proteomes" id="UP000759131">
    <property type="component" value="Unassembled WGS sequence"/>
</dbReference>
<keyword evidence="4" id="KW-1185">Reference proteome</keyword>
<gene>
    <name evidence="3" type="ORF">OSB1V03_LOCUS2748</name>
</gene>
<dbReference type="InterPro" id="IPR000210">
    <property type="entry name" value="BTB/POZ_dom"/>
</dbReference>
<evidence type="ECO:0000256" key="1">
    <source>
        <dbReference type="SAM" id="MobiDB-lite"/>
    </source>
</evidence>
<dbReference type="EMBL" id="CAJPIZ010001008">
    <property type="protein sequence ID" value="CAG2102713.1"/>
    <property type="molecule type" value="Genomic_DNA"/>
</dbReference>
<evidence type="ECO:0000313" key="4">
    <source>
        <dbReference type="Proteomes" id="UP000759131"/>
    </source>
</evidence>
<feature type="domain" description="BTB" evidence="2">
    <location>
        <begin position="27"/>
        <end position="95"/>
    </location>
</feature>
<name>A0A7R9KFQ2_9ACAR</name>
<dbReference type="AlphaFoldDB" id="A0A7R9KFQ2"/>
<evidence type="ECO:0000313" key="3">
    <source>
        <dbReference type="EMBL" id="CAD7622283.1"/>
    </source>
</evidence>
<feature type="region of interest" description="Disordered" evidence="1">
    <location>
        <begin position="133"/>
        <end position="157"/>
    </location>
</feature>
<organism evidence="3">
    <name type="scientific">Medioppia subpectinata</name>
    <dbReference type="NCBI Taxonomy" id="1979941"/>
    <lineage>
        <taxon>Eukaryota</taxon>
        <taxon>Metazoa</taxon>
        <taxon>Ecdysozoa</taxon>
        <taxon>Arthropoda</taxon>
        <taxon>Chelicerata</taxon>
        <taxon>Arachnida</taxon>
        <taxon>Acari</taxon>
        <taxon>Acariformes</taxon>
        <taxon>Sarcoptiformes</taxon>
        <taxon>Oribatida</taxon>
        <taxon>Brachypylina</taxon>
        <taxon>Oppioidea</taxon>
        <taxon>Oppiidae</taxon>
        <taxon>Medioppia</taxon>
    </lineage>
</organism>
<accession>A0A7R9KFQ2</accession>
<sequence>MSVRISLSDSSAVSSGLRELYVGRELTDTRLVCCDGSVLAHRLVLSAVSPLLRSLLTSESSLSSSTASVLFPDDRREDIESIVDCVYFGHKSVDTTRVQPLIRLAAKYGIDLRTSVSAVMASGLRGDAVRNNTAAEDDDSAGPTAQRSVPSPLSMAPHLQCRGTDDRRREVITAHEREEIAIDLSANSRPQPKRDTIMEAIDAVVANTGAVGEPVVKRRRKQLDPKTIAPKKTKSQDTIDQLNHKSLNALRNVCKDQCFAHNSGQTSLNESSVDIAIPLAYTSSQSDPETTTTNDTTGSAAAFNSIFRDKVWAQLLKINFLRPTVDPDETDTDCPVCLVTFVTFRQLIDHLNTDHKINNGFQCRKCGKNVKYAKALVTHNTQCSL</sequence>
<protein>
    <recommendedName>
        <fullName evidence="2">BTB domain-containing protein</fullName>
    </recommendedName>
</protein>
<proteinExistence type="predicted"/>
<dbReference type="SMART" id="SM00225">
    <property type="entry name" value="BTB"/>
    <property type="match status" value="1"/>
</dbReference>
<dbReference type="SUPFAM" id="SSF54695">
    <property type="entry name" value="POZ domain"/>
    <property type="match status" value="1"/>
</dbReference>